<feature type="compositionally biased region" description="Low complexity" evidence="2">
    <location>
        <begin position="369"/>
        <end position="393"/>
    </location>
</feature>
<dbReference type="OrthoDB" id="9782542at2"/>
<organism evidence="5 6">
    <name type="scientific">Paenibacillus flagellatus</name>
    <dbReference type="NCBI Taxonomy" id="2211139"/>
    <lineage>
        <taxon>Bacteria</taxon>
        <taxon>Bacillati</taxon>
        <taxon>Bacillota</taxon>
        <taxon>Bacilli</taxon>
        <taxon>Bacillales</taxon>
        <taxon>Paenibacillaceae</taxon>
        <taxon>Paenibacillus</taxon>
    </lineage>
</organism>
<proteinExistence type="inferred from homology"/>
<keyword evidence="3" id="KW-0472">Membrane</keyword>
<dbReference type="EMBL" id="QJVJ01000017">
    <property type="protein sequence ID" value="PYI50637.1"/>
    <property type="molecule type" value="Genomic_DNA"/>
</dbReference>
<evidence type="ECO:0000313" key="6">
    <source>
        <dbReference type="Proteomes" id="UP000247476"/>
    </source>
</evidence>
<dbReference type="NCBIfam" id="TIGR00350">
    <property type="entry name" value="lytR_cpsA_psr"/>
    <property type="match status" value="1"/>
</dbReference>
<keyword evidence="6" id="KW-1185">Reference proteome</keyword>
<dbReference type="AlphaFoldDB" id="A0A2V5KJM7"/>
<reference evidence="5 6" key="1">
    <citation type="submission" date="2018-05" db="EMBL/GenBank/DDBJ databases">
        <title>Paenibacillus flagellatus sp. nov., isolated from selenium mineral soil.</title>
        <authorList>
            <person name="Dai X."/>
        </authorList>
    </citation>
    <scope>NUCLEOTIDE SEQUENCE [LARGE SCALE GENOMIC DNA]</scope>
    <source>
        <strain evidence="5 6">DXL2</strain>
    </source>
</reference>
<protein>
    <recommendedName>
        <fullName evidence="4">Cell envelope-related transcriptional attenuator domain-containing protein</fullName>
    </recommendedName>
</protein>
<evidence type="ECO:0000256" key="2">
    <source>
        <dbReference type="SAM" id="MobiDB-lite"/>
    </source>
</evidence>
<feature type="compositionally biased region" description="Gly residues" evidence="2">
    <location>
        <begin position="394"/>
        <end position="405"/>
    </location>
</feature>
<gene>
    <name evidence="5" type="ORF">DLM86_28100</name>
</gene>
<comment type="similarity">
    <text evidence="1">Belongs to the LytR/CpsA/Psr (LCP) family.</text>
</comment>
<evidence type="ECO:0000313" key="5">
    <source>
        <dbReference type="EMBL" id="PYI50637.1"/>
    </source>
</evidence>
<feature type="compositionally biased region" description="Gly residues" evidence="2">
    <location>
        <begin position="488"/>
        <end position="515"/>
    </location>
</feature>
<dbReference type="InterPro" id="IPR050922">
    <property type="entry name" value="LytR/CpsA/Psr_CW_biosynth"/>
</dbReference>
<dbReference type="InterPro" id="IPR004474">
    <property type="entry name" value="LytR_CpsA_psr"/>
</dbReference>
<evidence type="ECO:0000256" key="3">
    <source>
        <dbReference type="SAM" id="Phobius"/>
    </source>
</evidence>
<feature type="compositionally biased region" description="Low complexity" evidence="2">
    <location>
        <begin position="516"/>
        <end position="532"/>
    </location>
</feature>
<evidence type="ECO:0000259" key="4">
    <source>
        <dbReference type="Pfam" id="PF03816"/>
    </source>
</evidence>
<comment type="caution">
    <text evidence="5">The sequence shown here is derived from an EMBL/GenBank/DDBJ whole genome shotgun (WGS) entry which is preliminary data.</text>
</comment>
<accession>A0A2V5KJM7</accession>
<dbReference type="Gene3D" id="3.40.630.190">
    <property type="entry name" value="LCP protein"/>
    <property type="match status" value="1"/>
</dbReference>
<feature type="domain" description="Cell envelope-related transcriptional attenuator" evidence="4">
    <location>
        <begin position="86"/>
        <end position="234"/>
    </location>
</feature>
<dbReference type="PANTHER" id="PTHR33392">
    <property type="entry name" value="POLYISOPRENYL-TEICHOIC ACID--PEPTIDOGLYCAN TEICHOIC ACID TRANSFERASE TAGU"/>
    <property type="match status" value="1"/>
</dbReference>
<dbReference type="Pfam" id="PF03816">
    <property type="entry name" value="LytR_cpsA_psr"/>
    <property type="match status" value="1"/>
</dbReference>
<feature type="transmembrane region" description="Helical" evidence="3">
    <location>
        <begin position="7"/>
        <end position="25"/>
    </location>
</feature>
<keyword evidence="3" id="KW-0812">Transmembrane</keyword>
<sequence>MWRKAKWIALACTAVILCVVGYYGYSFYQFGTNIQEKKDDPFLGQFKTQNMSATEEAPPKWEGKERVNILLLGADSRGTSKNEVPRSDTIMVASIDPLTKKAHLFSILRDTYVKIPGHGEDRVNAAFSLGGPNLAMRTVGELLGISIQYYVYTDFQGFMALVDAIGGIDIDVEKDMKYRDSEEPEFDINLKKGFQHMDGKTALQYVRFRHDATSDFTRTERQRKFMTAVADKMQTTSSILRLPSILNKIDPYITTNMSITDMIKLGSLGFEVKAQGVTGVQIPPSSLLQDSNVGGASVLTVNKAKLLQYVKEQLNGESNPSGLEYADDKDDGRTSGSAIKSGTSTGTSGSSSSGVKSGTGGSSSGTGGTKATTGTSGTGTVKPSGSSGTTGTKTTGGTGTGGATSGGTKSTTPATSGSGTAKPPASGGTAGSGTTKPGTGTATTPTGDKATSGTAGTGATGGAGSGGTATGGAAGSGGGTATPPAAGTGAGAGTSATGDGGGTATGGSGTGGATGGAATSGSTTGGKPAASTVPPTGAKTY</sequence>
<name>A0A2V5KJM7_9BACL</name>
<keyword evidence="3" id="KW-1133">Transmembrane helix</keyword>
<feature type="compositionally biased region" description="Gly residues" evidence="2">
    <location>
        <begin position="455"/>
        <end position="480"/>
    </location>
</feature>
<dbReference type="PANTHER" id="PTHR33392:SF6">
    <property type="entry name" value="POLYISOPRENYL-TEICHOIC ACID--PEPTIDOGLYCAN TEICHOIC ACID TRANSFERASE TAGU"/>
    <property type="match status" value="1"/>
</dbReference>
<feature type="compositionally biased region" description="Low complexity" evidence="2">
    <location>
        <begin position="334"/>
        <end position="356"/>
    </location>
</feature>
<feature type="region of interest" description="Disordered" evidence="2">
    <location>
        <begin position="316"/>
        <end position="541"/>
    </location>
</feature>
<feature type="compositionally biased region" description="Low complexity" evidence="2">
    <location>
        <begin position="406"/>
        <end position="454"/>
    </location>
</feature>
<dbReference type="Proteomes" id="UP000247476">
    <property type="component" value="Unassembled WGS sequence"/>
</dbReference>
<evidence type="ECO:0000256" key="1">
    <source>
        <dbReference type="ARBA" id="ARBA00006068"/>
    </source>
</evidence>
<feature type="compositionally biased region" description="Gly residues" evidence="2">
    <location>
        <begin position="357"/>
        <end position="368"/>
    </location>
</feature>